<dbReference type="GO" id="GO:0016491">
    <property type="term" value="F:oxidoreductase activity"/>
    <property type="evidence" value="ECO:0007669"/>
    <property type="project" value="InterPro"/>
</dbReference>
<dbReference type="Pfam" id="PF09995">
    <property type="entry name" value="MPAB_Lcp_cat"/>
    <property type="match status" value="1"/>
</dbReference>
<dbReference type="InterPro" id="IPR018713">
    <property type="entry name" value="MPAB/Lcp_cat_dom"/>
</dbReference>
<dbReference type="OrthoDB" id="4444391at2759"/>
<dbReference type="PANTHER" id="PTHR36151:SF3">
    <property type="entry name" value="ER-BOUND OXYGENASE MPAB_MPAB'_RUBBER OXYGENASE CATALYTIC DOMAIN-CONTAINING PROTEIN"/>
    <property type="match status" value="1"/>
</dbReference>
<dbReference type="EMBL" id="JAPQKN010000007">
    <property type="protein sequence ID" value="KAJ5153507.1"/>
    <property type="molecule type" value="Genomic_DNA"/>
</dbReference>
<dbReference type="PANTHER" id="PTHR36151">
    <property type="entry name" value="BLR2777 PROTEIN"/>
    <property type="match status" value="1"/>
</dbReference>
<feature type="domain" description="ER-bound oxygenase mpaB/mpaB'/Rubber oxygenase catalytic" evidence="1">
    <location>
        <begin position="49"/>
        <end position="272"/>
    </location>
</feature>
<sequence length="302" mass="33844">MGRAGRSAEALGGGCRRTGKQLEATTATASTNDSGRLHALEQLEILPQILQEGILFAGSGAALLLQAALPAIRETEHPDGGHQALATELIDALQAHISYISTLVFGTRAERKTLLDLLQRGETPGLGGGRNNRFAHHPKLQLWMAATLYATSTDFYQRVYGRVDYQTAQRGYSEFTLLMSYLGVPPGTWPETRQAFWSYWDDQISTLAVSTDAAQFAKDLRESTEMPRWVQNLKPFLRAVTIEMLPPTLREAYGLRSSTRTRLLYRSWMGFSVAVYPAMPNKLRSYPLKYYQERLREKLNVV</sequence>
<organism evidence="2 3">
    <name type="scientific">Penicillium canariense</name>
    <dbReference type="NCBI Taxonomy" id="189055"/>
    <lineage>
        <taxon>Eukaryota</taxon>
        <taxon>Fungi</taxon>
        <taxon>Dikarya</taxon>
        <taxon>Ascomycota</taxon>
        <taxon>Pezizomycotina</taxon>
        <taxon>Eurotiomycetes</taxon>
        <taxon>Eurotiomycetidae</taxon>
        <taxon>Eurotiales</taxon>
        <taxon>Aspergillaceae</taxon>
        <taxon>Penicillium</taxon>
    </lineage>
</organism>
<dbReference type="RefSeq" id="XP_056539815.1">
    <property type="nucleotide sequence ID" value="XM_056692109.1"/>
</dbReference>
<comment type="caution">
    <text evidence="2">The sequence shown here is derived from an EMBL/GenBank/DDBJ whole genome shotgun (WGS) entry which is preliminary data.</text>
</comment>
<proteinExistence type="predicted"/>
<name>A0A9W9HQW2_9EURO</name>
<keyword evidence="3" id="KW-1185">Reference proteome</keyword>
<evidence type="ECO:0000313" key="3">
    <source>
        <dbReference type="Proteomes" id="UP001149163"/>
    </source>
</evidence>
<dbReference type="GeneID" id="81431285"/>
<evidence type="ECO:0000259" key="1">
    <source>
        <dbReference type="Pfam" id="PF09995"/>
    </source>
</evidence>
<reference evidence="2" key="1">
    <citation type="submission" date="2022-11" db="EMBL/GenBank/DDBJ databases">
        <authorList>
            <person name="Petersen C."/>
        </authorList>
    </citation>
    <scope>NUCLEOTIDE SEQUENCE</scope>
    <source>
        <strain evidence="2">IBT 26290</strain>
    </source>
</reference>
<reference evidence="2" key="2">
    <citation type="journal article" date="2023" name="IMA Fungus">
        <title>Comparative genomic study of the Penicillium genus elucidates a diverse pangenome and 15 lateral gene transfer events.</title>
        <authorList>
            <person name="Petersen C."/>
            <person name="Sorensen T."/>
            <person name="Nielsen M.R."/>
            <person name="Sondergaard T.E."/>
            <person name="Sorensen J.L."/>
            <person name="Fitzpatrick D.A."/>
            <person name="Frisvad J.C."/>
            <person name="Nielsen K.L."/>
        </authorList>
    </citation>
    <scope>NUCLEOTIDE SEQUENCE</scope>
    <source>
        <strain evidence="2">IBT 26290</strain>
    </source>
</reference>
<protein>
    <recommendedName>
        <fullName evidence="1">ER-bound oxygenase mpaB/mpaB'/Rubber oxygenase catalytic domain-containing protein</fullName>
    </recommendedName>
</protein>
<accession>A0A9W9HQW2</accession>
<gene>
    <name evidence="2" type="ORF">N7482_009985</name>
</gene>
<dbReference type="Proteomes" id="UP001149163">
    <property type="component" value="Unassembled WGS sequence"/>
</dbReference>
<evidence type="ECO:0000313" key="2">
    <source>
        <dbReference type="EMBL" id="KAJ5153507.1"/>
    </source>
</evidence>
<dbReference type="AlphaFoldDB" id="A0A9W9HQW2"/>